<dbReference type="Pfam" id="PF03225">
    <property type="entry name" value="Viral_Hsp90"/>
    <property type="match status" value="1"/>
</dbReference>
<sequence>MSQSIIDSDFVTETFRYAFKKTNVRDKLERLNEVMKDNLDQINTTKYSFNFQGQTYNLSSNYQLRNGVVHVNTEAPLEVLKLLSVYMYYVEPKYIDMSPYSPESLFGNPNYMKAVKMWKPYYDKTMNEYLNDRSEVGCLYTMDDIDKNYPTLSQTRKITLYRVCNSLGKLVDLKELSAGVLKAFEVKTSDVGQAVMTTTTNNALFGECVKVFKDFIVLNSTKAGKEKIEVNRKFLNSFLRCLSPKDELGNLGENPLLIAWFMREFTNRTRNSKGFKDNFNAVVDLSQPMLKFLKDVFLKDLSLDEDSLFITFPKNSVVEIVDQVIPLAKFHRNQALPKPMSNSCDLPRDVDELVSKTIAEYLGKFVKTDEDLLLDAFLFVLGRCTTNQKRWTSGFEIDFKILGERIKFDSKDLWYHLVNVVRANHPRFRTNNLIRQWANNRGDRARAMFKICEYHPGLFGSIPRIDNHMRFDFFKLLNLRLMSESEKMSYYTLRLMTESKSNNSDKDFCKLVSWISAN</sequence>
<dbReference type="InterPro" id="IPR004909">
    <property type="entry name" value="Vir_Hsp90"/>
</dbReference>
<dbReference type="EMBL" id="KT069221">
    <property type="protein sequence ID" value="ANO39902.1"/>
    <property type="molecule type" value="Genomic_RNA"/>
</dbReference>
<accession>A0A193KWP6</accession>
<organism evidence="1">
    <name type="scientific">Sweet potato chlorotic stunt virus</name>
    <dbReference type="NCBI Taxonomy" id="81931"/>
    <lineage>
        <taxon>Viruses</taxon>
        <taxon>Riboviria</taxon>
        <taxon>Orthornavirae</taxon>
        <taxon>Kitrinoviricota</taxon>
        <taxon>Alsuviricetes</taxon>
        <taxon>Martellivirales</taxon>
        <taxon>Closteroviridae</taxon>
        <taxon>Crinivirus</taxon>
        <taxon>Crinivirus ipomeae</taxon>
    </lineage>
</organism>
<reference evidence="1" key="1">
    <citation type="submission" date="2015-06" db="EMBL/GenBank/DDBJ databases">
        <title>The detection of sweetpotato viruses in South Africa using next generation sequencing.</title>
        <authorList>
            <person name="Nhlapo T.F."/>
            <person name="Rees J.G."/>
            <person name="Mulabisana J."/>
            <person name="Rey C.M.E."/>
            <person name="Odeny D.A."/>
            <person name="Esterhuizen L."/>
        </authorList>
    </citation>
    <scope>NUCLEOTIDE SEQUENCE</scope>
    <source>
        <strain evidence="1">WCKT10</strain>
    </source>
</reference>
<proteinExistence type="predicted"/>
<evidence type="ECO:0000313" key="1">
    <source>
        <dbReference type="EMBL" id="ANO39902.1"/>
    </source>
</evidence>
<protein>
    <submittedName>
        <fullName evidence="1">p60</fullName>
    </submittedName>
</protein>
<name>A0A193KWP6_9CLOS</name>